<reference evidence="5" key="1">
    <citation type="submission" date="2014-08" db="EMBL/GenBank/DDBJ databases">
        <authorList>
            <person name="Murali S."/>
            <person name="Richards S."/>
            <person name="Bandaranaike D."/>
            <person name="Bellair M."/>
            <person name="Blankenburg K."/>
            <person name="Chao H."/>
            <person name="Dinh H."/>
            <person name="Doddapaneni H."/>
            <person name="Dugan-Rocha S."/>
            <person name="Elkadiri S."/>
            <person name="Gnanaolivu R."/>
            <person name="Hughes D."/>
            <person name="Lee S."/>
            <person name="Li M."/>
            <person name="Ming W."/>
            <person name="Munidasa M."/>
            <person name="Muniz J."/>
            <person name="Nguyen L."/>
            <person name="Osuji N."/>
            <person name="Pu L.-L."/>
            <person name="Puazo M."/>
            <person name="Skinner E."/>
            <person name="Qu C."/>
            <person name="Quiroz J."/>
            <person name="Raj R."/>
            <person name="Weissenberger G."/>
            <person name="Xin Y."/>
            <person name="Zou X."/>
            <person name="Han Y."/>
            <person name="Worley K."/>
            <person name="Muzny D."/>
            <person name="Gibbs R."/>
        </authorList>
    </citation>
    <scope>NUCLEOTIDE SEQUENCE</scope>
    <source>
        <strain evidence="5">HAZT.00-mixed</strain>
        <tissue evidence="5">Whole organism</tissue>
    </source>
</reference>
<dbReference type="EMBL" id="JQDR03011177">
    <property type="protein sequence ID" value="KAA0193149.1"/>
    <property type="molecule type" value="Genomic_DNA"/>
</dbReference>
<evidence type="ECO:0000256" key="4">
    <source>
        <dbReference type="SAM" id="Phobius"/>
    </source>
</evidence>
<dbReference type="GO" id="GO:0004100">
    <property type="term" value="F:chitin synthase activity"/>
    <property type="evidence" value="ECO:0007669"/>
    <property type="project" value="InterPro"/>
</dbReference>
<sequence length="312" mass="36089">MPPKEIQFWKDLIAKYLFPLNKNAEEQKRIQLQLKELRNISVFSFCMMNAIFVIIVFLLQLNKDKIHITWPLGIKTNITYDPDTNEARAAKELKELRNICVFLFFMLNALFILVVFLLQLNKDELHIVWPLGVRETIIIDPEHSNEIAMRGHLLLGHILLHGRSFNEINFLHVFPQIHISKEYLQLEPIGLVFVFFFALILVIQFVAMLFHRFGTISHILASTELSCSSTTADSTKETLRNKKTLDVVRKLQRLRDFNGEDFSDNTSAGKVGNRRNFARIVGQSGQNIGTLDVAFRQRFFSMVPENERGNGE</sequence>
<proteinExistence type="predicted"/>
<feature type="transmembrane region" description="Helical" evidence="4">
    <location>
        <begin position="189"/>
        <end position="210"/>
    </location>
</feature>
<feature type="transmembrane region" description="Helical" evidence="4">
    <location>
        <begin position="99"/>
        <end position="120"/>
    </location>
</feature>
<keyword evidence="3 4" id="KW-0472">Membrane</keyword>
<name>A0A6A0GYZ3_HYAAZ</name>
<comment type="caution">
    <text evidence="5">The sequence shown here is derived from an EMBL/GenBank/DDBJ whole genome shotgun (WGS) entry which is preliminary data.</text>
</comment>
<protein>
    <submittedName>
        <fullName evidence="5">Uncharacterized protein</fullName>
    </submittedName>
</protein>
<keyword evidence="4" id="KW-1133">Transmembrane helix</keyword>
<dbReference type="InterPro" id="IPR004835">
    <property type="entry name" value="Chitin_synth"/>
</dbReference>
<evidence type="ECO:0000256" key="3">
    <source>
        <dbReference type="ARBA" id="ARBA00023136"/>
    </source>
</evidence>
<keyword evidence="2 4" id="KW-0812">Transmembrane</keyword>
<reference evidence="5" key="3">
    <citation type="submission" date="2019-06" db="EMBL/GenBank/DDBJ databases">
        <authorList>
            <person name="Poynton C."/>
            <person name="Hasenbein S."/>
            <person name="Benoit J.B."/>
            <person name="Sepulveda M.S."/>
            <person name="Poelchau M.F."/>
            <person name="Murali S.C."/>
            <person name="Chen S."/>
            <person name="Glastad K.M."/>
            <person name="Werren J.H."/>
            <person name="Vineis J.H."/>
            <person name="Bowen J.L."/>
            <person name="Friedrich M."/>
            <person name="Jones J."/>
            <person name="Robertson H.M."/>
            <person name="Feyereisen R."/>
            <person name="Mechler-Hickson A."/>
            <person name="Mathers N."/>
            <person name="Lee C.E."/>
            <person name="Colbourne J.K."/>
            <person name="Biales A."/>
            <person name="Johnston J.S."/>
            <person name="Wellborn G.A."/>
            <person name="Rosendale A.J."/>
            <person name="Cridge A.G."/>
            <person name="Munoz-Torres M.C."/>
            <person name="Bain P.A."/>
            <person name="Manny A.R."/>
            <person name="Major K.M."/>
            <person name="Lambert F.N."/>
            <person name="Vulpe C.D."/>
            <person name="Tuck P."/>
            <person name="Blalock B.J."/>
            <person name="Lin Y.-Y."/>
            <person name="Smith M.E."/>
            <person name="Ochoa-Acuna H."/>
            <person name="Chen M.-J.M."/>
            <person name="Childers C.P."/>
            <person name="Qu J."/>
            <person name="Dugan S."/>
            <person name="Lee S.L."/>
            <person name="Chao H."/>
            <person name="Dinh H."/>
            <person name="Han Y."/>
            <person name="Doddapaneni H."/>
            <person name="Worley K.C."/>
            <person name="Muzny D.M."/>
            <person name="Gibbs R.A."/>
            <person name="Richards S."/>
        </authorList>
    </citation>
    <scope>NUCLEOTIDE SEQUENCE</scope>
    <source>
        <strain evidence="5">HAZT.00-mixed</strain>
        <tissue evidence="5">Whole organism</tissue>
    </source>
</reference>
<dbReference type="AlphaFoldDB" id="A0A6A0GYZ3"/>
<gene>
    <name evidence="5" type="ORF">HAZT_HAZT001339</name>
</gene>
<dbReference type="PANTHER" id="PTHR22914">
    <property type="entry name" value="CHITIN SYNTHASE"/>
    <property type="match status" value="1"/>
</dbReference>
<comment type="subcellular location">
    <subcellularLocation>
        <location evidence="1">Membrane</location>
        <topology evidence="1">Multi-pass membrane protein</topology>
    </subcellularLocation>
</comment>
<dbReference type="OrthoDB" id="370884at2759"/>
<reference evidence="5" key="2">
    <citation type="journal article" date="2018" name="Environ. Sci. Technol.">
        <title>The Toxicogenome of Hyalella azteca: A Model for Sediment Ecotoxicology and Evolutionary Toxicology.</title>
        <authorList>
            <person name="Poynton H.C."/>
            <person name="Hasenbein S."/>
            <person name="Benoit J.B."/>
            <person name="Sepulveda M.S."/>
            <person name="Poelchau M.F."/>
            <person name="Hughes D.S.T."/>
            <person name="Murali S.C."/>
            <person name="Chen S."/>
            <person name="Glastad K.M."/>
            <person name="Goodisman M.A.D."/>
            <person name="Werren J.H."/>
            <person name="Vineis J.H."/>
            <person name="Bowen J.L."/>
            <person name="Friedrich M."/>
            <person name="Jones J."/>
            <person name="Robertson H.M."/>
            <person name="Feyereisen R."/>
            <person name="Mechler-Hickson A."/>
            <person name="Mathers N."/>
            <person name="Lee C.E."/>
            <person name="Colbourne J.K."/>
            <person name="Biales A."/>
            <person name="Johnston J.S."/>
            <person name="Wellborn G.A."/>
            <person name="Rosendale A.J."/>
            <person name="Cridge A.G."/>
            <person name="Munoz-Torres M.C."/>
            <person name="Bain P.A."/>
            <person name="Manny A.R."/>
            <person name="Major K.M."/>
            <person name="Lambert F.N."/>
            <person name="Vulpe C.D."/>
            <person name="Tuck P."/>
            <person name="Blalock B.J."/>
            <person name="Lin Y.Y."/>
            <person name="Smith M.E."/>
            <person name="Ochoa-Acuna H."/>
            <person name="Chen M.M."/>
            <person name="Childers C.P."/>
            <person name="Qu J."/>
            <person name="Dugan S."/>
            <person name="Lee S.L."/>
            <person name="Chao H."/>
            <person name="Dinh H."/>
            <person name="Han Y."/>
            <person name="Doddapaneni H."/>
            <person name="Worley K.C."/>
            <person name="Muzny D.M."/>
            <person name="Gibbs R.A."/>
            <person name="Richards S."/>
        </authorList>
    </citation>
    <scope>NUCLEOTIDE SEQUENCE</scope>
    <source>
        <strain evidence="5">HAZT.00-mixed</strain>
        <tissue evidence="5">Whole organism</tissue>
    </source>
</reference>
<dbReference type="PANTHER" id="PTHR22914:SF42">
    <property type="entry name" value="CHITIN SYNTHASE"/>
    <property type="match status" value="1"/>
</dbReference>
<evidence type="ECO:0000256" key="2">
    <source>
        <dbReference type="ARBA" id="ARBA00022692"/>
    </source>
</evidence>
<feature type="transmembrane region" description="Helical" evidence="4">
    <location>
        <begin position="40"/>
        <end position="59"/>
    </location>
</feature>
<dbReference type="Proteomes" id="UP000711488">
    <property type="component" value="Unassembled WGS sequence"/>
</dbReference>
<evidence type="ECO:0000256" key="1">
    <source>
        <dbReference type="ARBA" id="ARBA00004141"/>
    </source>
</evidence>
<dbReference type="GO" id="GO:0016020">
    <property type="term" value="C:membrane"/>
    <property type="evidence" value="ECO:0007669"/>
    <property type="project" value="UniProtKB-SubCell"/>
</dbReference>
<evidence type="ECO:0000313" key="5">
    <source>
        <dbReference type="EMBL" id="KAA0193149.1"/>
    </source>
</evidence>
<dbReference type="GO" id="GO:0006031">
    <property type="term" value="P:chitin biosynthetic process"/>
    <property type="evidence" value="ECO:0007669"/>
    <property type="project" value="TreeGrafter"/>
</dbReference>
<accession>A0A6A0GYZ3</accession>
<dbReference type="GO" id="GO:0071944">
    <property type="term" value="C:cell periphery"/>
    <property type="evidence" value="ECO:0007669"/>
    <property type="project" value="TreeGrafter"/>
</dbReference>
<organism evidence="5">
    <name type="scientific">Hyalella azteca</name>
    <name type="common">Amphipod</name>
    <dbReference type="NCBI Taxonomy" id="294128"/>
    <lineage>
        <taxon>Eukaryota</taxon>
        <taxon>Metazoa</taxon>
        <taxon>Ecdysozoa</taxon>
        <taxon>Arthropoda</taxon>
        <taxon>Crustacea</taxon>
        <taxon>Multicrustacea</taxon>
        <taxon>Malacostraca</taxon>
        <taxon>Eumalacostraca</taxon>
        <taxon>Peracarida</taxon>
        <taxon>Amphipoda</taxon>
        <taxon>Senticaudata</taxon>
        <taxon>Talitrida</taxon>
        <taxon>Talitroidea</taxon>
        <taxon>Hyalellidae</taxon>
        <taxon>Hyalella</taxon>
    </lineage>
</organism>